<evidence type="ECO:0000256" key="8">
    <source>
        <dbReference type="ARBA" id="ARBA00023002"/>
    </source>
</evidence>
<dbReference type="PROSITE" id="PS01136">
    <property type="entry name" value="UPF0034"/>
    <property type="match status" value="1"/>
</dbReference>
<evidence type="ECO:0000313" key="11">
    <source>
        <dbReference type="Proteomes" id="UP001054902"/>
    </source>
</evidence>
<accession>A0AAD3D278</accession>
<reference evidence="10 11" key="1">
    <citation type="journal article" date="2021" name="Sci. Rep.">
        <title>The genome of the diatom Chaetoceros tenuissimus carries an ancient integrated fragment of an extant virus.</title>
        <authorList>
            <person name="Hongo Y."/>
            <person name="Kimura K."/>
            <person name="Takaki Y."/>
            <person name="Yoshida Y."/>
            <person name="Baba S."/>
            <person name="Kobayashi G."/>
            <person name="Nagasaki K."/>
            <person name="Hano T."/>
            <person name="Tomaru Y."/>
        </authorList>
    </citation>
    <scope>NUCLEOTIDE SEQUENCE [LARGE SCALE GENOMIC DNA]</scope>
    <source>
        <strain evidence="10 11">NIES-3715</strain>
    </source>
</reference>
<evidence type="ECO:0000256" key="5">
    <source>
        <dbReference type="ARBA" id="ARBA00022694"/>
    </source>
</evidence>
<dbReference type="PANTHER" id="PTHR42907:SF1">
    <property type="entry name" value="FMN-LINKED OXIDOREDUCTASES SUPERFAMILY PROTEIN"/>
    <property type="match status" value="1"/>
</dbReference>
<keyword evidence="3" id="KW-0285">Flavoprotein</keyword>
<dbReference type="InterPro" id="IPR004653">
    <property type="entry name" value="DusA"/>
</dbReference>
<keyword evidence="11" id="KW-1185">Reference proteome</keyword>
<dbReference type="Pfam" id="PF01207">
    <property type="entry name" value="Dus"/>
    <property type="match status" value="1"/>
</dbReference>
<keyword evidence="8" id="KW-0560">Oxidoreductase</keyword>
<keyword evidence="4" id="KW-0288">FMN</keyword>
<dbReference type="CDD" id="cd02801">
    <property type="entry name" value="DUS_like_FMN"/>
    <property type="match status" value="1"/>
</dbReference>
<keyword evidence="2" id="KW-0820">tRNA-binding</keyword>
<evidence type="ECO:0000256" key="6">
    <source>
        <dbReference type="ARBA" id="ARBA00022857"/>
    </source>
</evidence>
<name>A0AAD3D278_9STRA</name>
<dbReference type="PANTHER" id="PTHR42907">
    <property type="entry name" value="FMN-LINKED OXIDOREDUCTASES SUPERFAMILY PROTEIN"/>
    <property type="match status" value="1"/>
</dbReference>
<proteinExistence type="predicted"/>
<evidence type="ECO:0000256" key="1">
    <source>
        <dbReference type="ARBA" id="ARBA00001917"/>
    </source>
</evidence>
<dbReference type="GO" id="GO:0000049">
    <property type="term" value="F:tRNA binding"/>
    <property type="evidence" value="ECO:0007669"/>
    <property type="project" value="UniProtKB-KW"/>
</dbReference>
<evidence type="ECO:0000313" key="10">
    <source>
        <dbReference type="EMBL" id="GFH54764.1"/>
    </source>
</evidence>
<organism evidence="10 11">
    <name type="scientific">Chaetoceros tenuissimus</name>
    <dbReference type="NCBI Taxonomy" id="426638"/>
    <lineage>
        <taxon>Eukaryota</taxon>
        <taxon>Sar</taxon>
        <taxon>Stramenopiles</taxon>
        <taxon>Ochrophyta</taxon>
        <taxon>Bacillariophyta</taxon>
        <taxon>Coscinodiscophyceae</taxon>
        <taxon>Chaetocerotophycidae</taxon>
        <taxon>Chaetocerotales</taxon>
        <taxon>Chaetocerotaceae</taxon>
        <taxon>Chaetoceros</taxon>
    </lineage>
</organism>
<protein>
    <recommendedName>
        <fullName evidence="9">DUS-like FMN-binding domain-containing protein</fullName>
    </recommendedName>
</protein>
<sequence length="402" mass="45671">MEKVDDLFPRNMEDDVALDFLMKSLEKRLGDETNYRENNEDPKLVLQFGSNDPERLRKCVKYTVAKYHGSLREINLNCGCPSIESGGATTYGASLMKEVQLTSDLVRAARKGIIEGLNMKENSDELQLPIGVSVKTRIAVFEHIDDMVDLDDDHYNYLQNYVTKIVDAGANHIILHARPAILSGLSPVKNRIVPNLNYEFVKQVQSDFGENITVTLNGGIKSIHHLKKLISTNGDDNNKSTIYSIMAGRYPLERPLDLVAIEQLLSNHASPSTFDVYENTKKALKQYLDFSLSIQNTKQPTYTIAELCLPIFLVVEQLRDDYNYEEEDFTYKPLLSYSEIEDLYDIVVEGISSLEDLCKKGKAKKKTKIDQNEINFKRLSSSIKSLVGTKVVNKWKRNRSEL</sequence>
<dbReference type="GO" id="GO:0050660">
    <property type="term" value="F:flavin adenine dinucleotide binding"/>
    <property type="evidence" value="ECO:0007669"/>
    <property type="project" value="InterPro"/>
</dbReference>
<evidence type="ECO:0000259" key="9">
    <source>
        <dbReference type="Pfam" id="PF01207"/>
    </source>
</evidence>
<dbReference type="Proteomes" id="UP001054902">
    <property type="component" value="Unassembled WGS sequence"/>
</dbReference>
<keyword evidence="7" id="KW-0694">RNA-binding</keyword>
<dbReference type="GO" id="GO:0017150">
    <property type="term" value="F:tRNA dihydrouridine synthase activity"/>
    <property type="evidence" value="ECO:0007669"/>
    <property type="project" value="InterPro"/>
</dbReference>
<dbReference type="InterPro" id="IPR035587">
    <property type="entry name" value="DUS-like_FMN-bd"/>
</dbReference>
<keyword evidence="5" id="KW-0819">tRNA processing</keyword>
<dbReference type="InterPro" id="IPR013785">
    <property type="entry name" value="Aldolase_TIM"/>
</dbReference>
<comment type="caution">
    <text evidence="10">The sequence shown here is derived from an EMBL/GenBank/DDBJ whole genome shotgun (WGS) entry which is preliminary data.</text>
</comment>
<comment type="cofactor">
    <cofactor evidence="1">
        <name>FMN</name>
        <dbReference type="ChEBI" id="CHEBI:58210"/>
    </cofactor>
</comment>
<dbReference type="Gene3D" id="3.20.20.70">
    <property type="entry name" value="Aldolase class I"/>
    <property type="match status" value="1"/>
</dbReference>
<evidence type="ECO:0000256" key="3">
    <source>
        <dbReference type="ARBA" id="ARBA00022630"/>
    </source>
</evidence>
<evidence type="ECO:0000256" key="7">
    <source>
        <dbReference type="ARBA" id="ARBA00022884"/>
    </source>
</evidence>
<keyword evidence="6" id="KW-0521">NADP</keyword>
<gene>
    <name evidence="10" type="ORF">CTEN210_11240</name>
</gene>
<dbReference type="SUPFAM" id="SSF51395">
    <property type="entry name" value="FMN-linked oxidoreductases"/>
    <property type="match status" value="1"/>
</dbReference>
<feature type="domain" description="DUS-like FMN-binding" evidence="9">
    <location>
        <begin position="31"/>
        <end position="284"/>
    </location>
</feature>
<evidence type="ECO:0000256" key="4">
    <source>
        <dbReference type="ARBA" id="ARBA00022643"/>
    </source>
</evidence>
<dbReference type="AlphaFoldDB" id="A0AAD3D278"/>
<dbReference type="EMBL" id="BLLK01000047">
    <property type="protein sequence ID" value="GFH54764.1"/>
    <property type="molecule type" value="Genomic_DNA"/>
</dbReference>
<evidence type="ECO:0000256" key="2">
    <source>
        <dbReference type="ARBA" id="ARBA00022555"/>
    </source>
</evidence>
<dbReference type="InterPro" id="IPR018517">
    <property type="entry name" value="tRNA_hU_synthase_CS"/>
</dbReference>